<keyword evidence="3" id="KW-1185">Reference proteome</keyword>
<reference evidence="2 3" key="1">
    <citation type="submission" date="2020-02" db="EMBL/GenBank/DDBJ databases">
        <authorList>
            <person name="Ferguson B K."/>
        </authorList>
    </citation>
    <scope>NUCLEOTIDE SEQUENCE [LARGE SCALE GENOMIC DNA]</scope>
</reference>
<accession>A0A6H5H757</accession>
<name>A0A6H5H757_9HEMI</name>
<feature type="non-terminal residue" evidence="2">
    <location>
        <position position="57"/>
    </location>
</feature>
<feature type="transmembrane region" description="Helical" evidence="1">
    <location>
        <begin position="30"/>
        <end position="53"/>
    </location>
</feature>
<sequence>MGEDVLNHTWGWEEVSPVTLSNDWSRVARLLTVAGLAVVGSLGNVYMISAVMIEDHL</sequence>
<evidence type="ECO:0000256" key="1">
    <source>
        <dbReference type="SAM" id="Phobius"/>
    </source>
</evidence>
<proteinExistence type="predicted"/>
<keyword evidence="1" id="KW-1133">Transmembrane helix</keyword>
<feature type="non-terminal residue" evidence="2">
    <location>
        <position position="1"/>
    </location>
</feature>
<dbReference type="EMBL" id="CADCXU010026386">
    <property type="protein sequence ID" value="CAB0013253.1"/>
    <property type="molecule type" value="Genomic_DNA"/>
</dbReference>
<keyword evidence="1" id="KW-0812">Transmembrane</keyword>
<evidence type="ECO:0008006" key="4">
    <source>
        <dbReference type="Google" id="ProtNLM"/>
    </source>
</evidence>
<dbReference type="OrthoDB" id="5984709at2759"/>
<protein>
    <recommendedName>
        <fullName evidence="4">G-protein coupled receptors family 1 profile domain-containing protein</fullName>
    </recommendedName>
</protein>
<evidence type="ECO:0000313" key="2">
    <source>
        <dbReference type="EMBL" id="CAB0013253.1"/>
    </source>
</evidence>
<dbReference type="Proteomes" id="UP000479000">
    <property type="component" value="Unassembled WGS sequence"/>
</dbReference>
<keyword evidence="1" id="KW-0472">Membrane</keyword>
<organism evidence="2 3">
    <name type="scientific">Nesidiocoris tenuis</name>
    <dbReference type="NCBI Taxonomy" id="355587"/>
    <lineage>
        <taxon>Eukaryota</taxon>
        <taxon>Metazoa</taxon>
        <taxon>Ecdysozoa</taxon>
        <taxon>Arthropoda</taxon>
        <taxon>Hexapoda</taxon>
        <taxon>Insecta</taxon>
        <taxon>Pterygota</taxon>
        <taxon>Neoptera</taxon>
        <taxon>Paraneoptera</taxon>
        <taxon>Hemiptera</taxon>
        <taxon>Heteroptera</taxon>
        <taxon>Panheteroptera</taxon>
        <taxon>Cimicomorpha</taxon>
        <taxon>Miridae</taxon>
        <taxon>Dicyphina</taxon>
        <taxon>Nesidiocoris</taxon>
    </lineage>
</organism>
<gene>
    <name evidence="2" type="ORF">NTEN_LOCUS17864</name>
</gene>
<dbReference type="AlphaFoldDB" id="A0A6H5H757"/>
<evidence type="ECO:0000313" key="3">
    <source>
        <dbReference type="Proteomes" id="UP000479000"/>
    </source>
</evidence>